<evidence type="ECO:0000256" key="2">
    <source>
        <dbReference type="ARBA" id="ARBA00023125"/>
    </source>
</evidence>
<sequence>MILPAPWFPIVQPHYRAGTSLNGELTPVQSPLPQHSSAALVASPYQRFYDSVLYSPDEGGPWKRAHRQRRKGPSCDACRERKVKCDASGLSSCTECNNRRVRCQFTKETNRRMSSIKQVQDPKEQLQNSKQQLQYLQTSMMRPDCMADMDGGVAQTIIKLPEIEYRPMRRSNAPIPQNFSDVRSNLRYYGRDILNVPTPYRARGVESLVTGAAVDLPQKHLADRVLAQYFNCVHSVLPVLYWPISISEYEKIYRSGSLLGVSFEWAAVLFGVFACGAIYTIELNSEEEGKNYVCTSYGIINVWRDNLNLDRARAALLASIFLYSPRPNPRQRSRSRSRSRRRNDFLRLGRYLEGMGYASRTTPNCAGQPGIETDVEWGGWE</sequence>
<keyword evidence="1" id="KW-0805">Transcription regulation</keyword>
<dbReference type="PROSITE" id="PS50048">
    <property type="entry name" value="ZN2_CY6_FUNGAL_2"/>
    <property type="match status" value="1"/>
</dbReference>
<dbReference type="CDD" id="cd00067">
    <property type="entry name" value="GAL4"/>
    <property type="match status" value="1"/>
</dbReference>
<dbReference type="PANTHER" id="PTHR46910">
    <property type="entry name" value="TRANSCRIPTION FACTOR PDR1"/>
    <property type="match status" value="1"/>
</dbReference>
<dbReference type="CDD" id="cd12148">
    <property type="entry name" value="fungal_TF_MHR"/>
    <property type="match status" value="1"/>
</dbReference>
<evidence type="ECO:0000259" key="5">
    <source>
        <dbReference type="PROSITE" id="PS50048"/>
    </source>
</evidence>
<evidence type="ECO:0000256" key="1">
    <source>
        <dbReference type="ARBA" id="ARBA00023015"/>
    </source>
</evidence>
<dbReference type="STRING" id="1429867.A0A0G4PYJ5"/>
<organism evidence="6 7">
    <name type="scientific">Penicillium camemberti (strain FM 013)</name>
    <dbReference type="NCBI Taxonomy" id="1429867"/>
    <lineage>
        <taxon>Eukaryota</taxon>
        <taxon>Fungi</taxon>
        <taxon>Dikarya</taxon>
        <taxon>Ascomycota</taxon>
        <taxon>Pezizomycotina</taxon>
        <taxon>Eurotiomycetes</taxon>
        <taxon>Eurotiomycetidae</taxon>
        <taxon>Eurotiales</taxon>
        <taxon>Aspergillaceae</taxon>
        <taxon>Penicillium</taxon>
    </lineage>
</organism>
<keyword evidence="2" id="KW-0238">DNA-binding</keyword>
<reference evidence="6 7" key="1">
    <citation type="journal article" date="2014" name="Nat. Commun.">
        <title>Multiple recent horizontal transfers of a large genomic region in cheese making fungi.</title>
        <authorList>
            <person name="Cheeseman K."/>
            <person name="Ropars J."/>
            <person name="Renault P."/>
            <person name="Dupont J."/>
            <person name="Gouzy J."/>
            <person name="Branca A."/>
            <person name="Abraham A.L."/>
            <person name="Ceppi M."/>
            <person name="Conseiller E."/>
            <person name="Debuchy R."/>
            <person name="Malagnac F."/>
            <person name="Goarin A."/>
            <person name="Silar P."/>
            <person name="Lacoste S."/>
            <person name="Sallet E."/>
            <person name="Bensimon A."/>
            <person name="Giraud T."/>
            <person name="Brygoo Y."/>
        </authorList>
    </citation>
    <scope>NUCLEOTIDE SEQUENCE [LARGE SCALE GENOMIC DNA]</scope>
    <source>
        <strain evidence="7">FM 013</strain>
    </source>
</reference>
<dbReference type="Gene3D" id="4.10.240.10">
    <property type="entry name" value="Zn(2)-C6 fungal-type DNA-binding domain"/>
    <property type="match status" value="1"/>
</dbReference>
<name>A0A0G4PYJ5_PENC3</name>
<dbReference type="PANTHER" id="PTHR46910:SF1">
    <property type="entry name" value="MISCELLANEOUS ZN(II)2CYS6 TRANSCRIPTION FACTOR (EUROFUNG)-RELATED"/>
    <property type="match status" value="1"/>
</dbReference>
<keyword evidence="7" id="KW-1185">Reference proteome</keyword>
<dbReference type="Pfam" id="PF00172">
    <property type="entry name" value="Zn_clus"/>
    <property type="match status" value="1"/>
</dbReference>
<protein>
    <submittedName>
        <fullName evidence="6">Fungal transcriptional regulatory protein, N-terminal</fullName>
    </submittedName>
</protein>
<evidence type="ECO:0000313" key="7">
    <source>
        <dbReference type="Proteomes" id="UP000053732"/>
    </source>
</evidence>
<dbReference type="GO" id="GO:0003677">
    <property type="term" value="F:DNA binding"/>
    <property type="evidence" value="ECO:0007669"/>
    <property type="project" value="UniProtKB-KW"/>
</dbReference>
<evidence type="ECO:0000256" key="4">
    <source>
        <dbReference type="ARBA" id="ARBA00023242"/>
    </source>
</evidence>
<dbReference type="PROSITE" id="PS00463">
    <property type="entry name" value="ZN2_CY6_FUNGAL_1"/>
    <property type="match status" value="1"/>
</dbReference>
<dbReference type="EMBL" id="HG793225">
    <property type="protein sequence ID" value="CRL31236.1"/>
    <property type="molecule type" value="Genomic_DNA"/>
</dbReference>
<dbReference type="GO" id="GO:0000981">
    <property type="term" value="F:DNA-binding transcription factor activity, RNA polymerase II-specific"/>
    <property type="evidence" value="ECO:0007669"/>
    <property type="project" value="InterPro"/>
</dbReference>
<dbReference type="SUPFAM" id="SSF57701">
    <property type="entry name" value="Zn2/Cys6 DNA-binding domain"/>
    <property type="match status" value="1"/>
</dbReference>
<dbReference type="SMART" id="SM00066">
    <property type="entry name" value="GAL4"/>
    <property type="match status" value="1"/>
</dbReference>
<keyword evidence="4" id="KW-0539">Nucleus</keyword>
<keyword evidence="3" id="KW-0804">Transcription</keyword>
<evidence type="ECO:0000256" key="3">
    <source>
        <dbReference type="ARBA" id="ARBA00023163"/>
    </source>
</evidence>
<dbReference type="Proteomes" id="UP000053732">
    <property type="component" value="Unassembled WGS sequence"/>
</dbReference>
<dbReference type="InterPro" id="IPR001138">
    <property type="entry name" value="Zn2Cys6_DnaBD"/>
</dbReference>
<dbReference type="AlphaFoldDB" id="A0A0G4PYJ5"/>
<feature type="domain" description="Zn(2)-C6 fungal-type" evidence="5">
    <location>
        <begin position="74"/>
        <end position="105"/>
    </location>
</feature>
<dbReference type="InterPro" id="IPR036864">
    <property type="entry name" value="Zn2-C6_fun-type_DNA-bd_sf"/>
</dbReference>
<evidence type="ECO:0000313" key="6">
    <source>
        <dbReference type="EMBL" id="CRL31236.1"/>
    </source>
</evidence>
<dbReference type="InterPro" id="IPR050987">
    <property type="entry name" value="AtrR-like"/>
</dbReference>
<gene>
    <name evidence="6" type="ORF">PCAMFM013_S094g000005</name>
</gene>
<accession>A0A0G4PYJ5</accession>
<proteinExistence type="predicted"/>
<dbReference type="GO" id="GO:0008270">
    <property type="term" value="F:zinc ion binding"/>
    <property type="evidence" value="ECO:0007669"/>
    <property type="project" value="InterPro"/>
</dbReference>